<evidence type="ECO:0000313" key="20">
    <source>
        <dbReference type="Proteomes" id="UP001066276"/>
    </source>
</evidence>
<evidence type="ECO:0000256" key="15">
    <source>
        <dbReference type="ARBA" id="ARBA00030897"/>
    </source>
</evidence>
<dbReference type="PANTHER" id="PTHR12960:SF0">
    <property type="entry name" value="MRNA EXPORT FACTOR GLE1"/>
    <property type="match status" value="1"/>
</dbReference>
<proteinExistence type="inferred from homology"/>
<dbReference type="GO" id="GO:0016973">
    <property type="term" value="P:poly(A)+ mRNA export from nucleus"/>
    <property type="evidence" value="ECO:0007669"/>
    <property type="project" value="InterPro"/>
</dbReference>
<keyword evidence="9 17" id="KW-0175">Coiled coil</keyword>
<evidence type="ECO:0000256" key="16">
    <source>
        <dbReference type="ARBA" id="ARBA00031503"/>
    </source>
</evidence>
<feature type="region of interest" description="Disordered" evidence="18">
    <location>
        <begin position="342"/>
        <end position="378"/>
    </location>
</feature>
<dbReference type="EMBL" id="JANPWB010000010">
    <property type="protein sequence ID" value="KAJ1133756.1"/>
    <property type="molecule type" value="Genomic_DNA"/>
</dbReference>
<keyword evidence="4" id="KW-0813">Transport</keyword>
<dbReference type="GO" id="GO:0005543">
    <property type="term" value="F:phospholipid binding"/>
    <property type="evidence" value="ECO:0007669"/>
    <property type="project" value="TreeGrafter"/>
</dbReference>
<evidence type="ECO:0000256" key="1">
    <source>
        <dbReference type="ARBA" id="ARBA00004496"/>
    </source>
</evidence>
<evidence type="ECO:0000256" key="8">
    <source>
        <dbReference type="ARBA" id="ARBA00023010"/>
    </source>
</evidence>
<evidence type="ECO:0000256" key="18">
    <source>
        <dbReference type="SAM" id="MobiDB-lite"/>
    </source>
</evidence>
<evidence type="ECO:0000256" key="5">
    <source>
        <dbReference type="ARBA" id="ARBA00022490"/>
    </source>
</evidence>
<protein>
    <recommendedName>
        <fullName evidence="13">mRNA export factor GLE1</fullName>
    </recommendedName>
    <alternativeName>
        <fullName evidence="15">GLE1 RNA export mediator</fullName>
    </alternativeName>
    <alternativeName>
        <fullName evidence="16">GLE1-like protein</fullName>
    </alternativeName>
    <alternativeName>
        <fullName evidence="14">Nucleoporin GLE1</fullName>
    </alternativeName>
</protein>
<evidence type="ECO:0000256" key="4">
    <source>
        <dbReference type="ARBA" id="ARBA00022448"/>
    </source>
</evidence>
<dbReference type="FunFam" id="1.25.40.510:FF:000001">
    <property type="entry name" value="Nucleoporin GLE1 isoform 1"/>
    <property type="match status" value="1"/>
</dbReference>
<keyword evidence="8" id="KW-0811">Translocation</keyword>
<dbReference type="Pfam" id="PF07817">
    <property type="entry name" value="GLE1"/>
    <property type="match status" value="1"/>
</dbReference>
<evidence type="ECO:0000256" key="7">
    <source>
        <dbReference type="ARBA" id="ARBA00022927"/>
    </source>
</evidence>
<comment type="subcellular location">
    <subcellularLocation>
        <location evidence="1">Cytoplasm</location>
    </subcellularLocation>
    <subcellularLocation>
        <location evidence="2">Nucleus</location>
        <location evidence="2">Nuclear pore complex</location>
    </subcellularLocation>
</comment>
<evidence type="ECO:0000256" key="17">
    <source>
        <dbReference type="SAM" id="Coils"/>
    </source>
</evidence>
<evidence type="ECO:0000256" key="13">
    <source>
        <dbReference type="ARBA" id="ARBA00026227"/>
    </source>
</evidence>
<keyword evidence="10" id="KW-0906">Nuclear pore complex</keyword>
<evidence type="ECO:0000256" key="2">
    <source>
        <dbReference type="ARBA" id="ARBA00004567"/>
    </source>
</evidence>
<comment type="similarity">
    <text evidence="3">Belongs to the GLE1 family.</text>
</comment>
<comment type="function">
    <text evidence="12">Required for the export of mRNAs containing poly(A) tails from the nucleus into the cytoplasm. May be involved in the terminal step of the mRNA transport through the nuclear pore complex (NPC).</text>
</comment>
<dbReference type="GO" id="GO:0005737">
    <property type="term" value="C:cytoplasm"/>
    <property type="evidence" value="ECO:0007669"/>
    <property type="project" value="UniProtKB-SubCell"/>
</dbReference>
<dbReference type="InterPro" id="IPR012476">
    <property type="entry name" value="GLE1"/>
</dbReference>
<feature type="coiled-coil region" evidence="17">
    <location>
        <begin position="182"/>
        <end position="240"/>
    </location>
</feature>
<sequence length="699" mass="79160">MAVELRWDTLEALKASPKGRLRYDRDWLRRGEDLLALCHCSPKLSPCSGRVLDRMVAQNLQEGTRCSSSESSLTIASPPKVLLPAEDISPPLMVGTHGPKSPADSRSAPAVPEAPFLLLSPRSVEVEAFIRRYEEDLRIRGKEQLMLRQALQEETGRVASDIASEKLKRFEEVMEVKCHQEYQSMQEQMEESSKEVLGKQEKLKEEHRHRAKIINLKLRDAELQKQRQEEQERLRQEEGRARLERLYSIQEEVLQLNQQIDPNYEHKEVLHVDISGYSNRGNQICGLLSGIIRSSRERALPTQDDVSTGERALVEMRGLVGSMQQELAAAVEKIRKDAEAAAAAAAERQKEAEKQQQQMKLHSATPLEDTGGKPPVEGLRVKPDTLVMQRYKQLQDNCAQCLSAFSGLASPKDTQTKKIKMELQKAATIPVSQISTISGSQLREIFDKINNLLSGKPIKSGGHSVSVTQHPEGLDFVLYKLAEKFVKQGEEEVASHHEAAFPIAVVASGIWELHPKVGDLLLAHLQKKCPYAVPFYPAYKEGTPLEEYQRALGYQVLDGNVEQQDNFLKRMSGMIRLYAAVIQLRWPYRDKQGGHPHGLNHGWQWFAQMLNTEPLVDVTATLLFDFLEVCGNALMKQYQGQFLKMIQLIKEEYFPRIEKITSSGQMGSLTRLKQFLEQCLQRKDIPLPKGFLPSSFWRS</sequence>
<dbReference type="GO" id="GO:0015031">
    <property type="term" value="P:protein transport"/>
    <property type="evidence" value="ECO:0007669"/>
    <property type="project" value="UniProtKB-KW"/>
</dbReference>
<evidence type="ECO:0000256" key="11">
    <source>
        <dbReference type="ARBA" id="ARBA00023242"/>
    </source>
</evidence>
<keyword evidence="6" id="KW-0509">mRNA transport</keyword>
<dbReference type="InterPro" id="IPR038506">
    <property type="entry name" value="GLE1-like_sf"/>
</dbReference>
<evidence type="ECO:0000256" key="9">
    <source>
        <dbReference type="ARBA" id="ARBA00023054"/>
    </source>
</evidence>
<dbReference type="GO" id="GO:0044614">
    <property type="term" value="C:nuclear pore cytoplasmic filaments"/>
    <property type="evidence" value="ECO:0007669"/>
    <property type="project" value="TreeGrafter"/>
</dbReference>
<evidence type="ECO:0000313" key="19">
    <source>
        <dbReference type="EMBL" id="KAJ1133756.1"/>
    </source>
</evidence>
<dbReference type="Proteomes" id="UP001066276">
    <property type="component" value="Chromosome 6"/>
</dbReference>
<dbReference type="AlphaFoldDB" id="A0AAV7Q093"/>
<keyword evidence="5" id="KW-0963">Cytoplasm</keyword>
<reference evidence="19" key="1">
    <citation type="journal article" date="2022" name="bioRxiv">
        <title>Sequencing and chromosome-scale assembly of the giantPleurodeles waltlgenome.</title>
        <authorList>
            <person name="Brown T."/>
            <person name="Elewa A."/>
            <person name="Iarovenko S."/>
            <person name="Subramanian E."/>
            <person name="Araus A.J."/>
            <person name="Petzold A."/>
            <person name="Susuki M."/>
            <person name="Suzuki K.-i.T."/>
            <person name="Hayashi T."/>
            <person name="Toyoda A."/>
            <person name="Oliveira C."/>
            <person name="Osipova E."/>
            <person name="Leigh N.D."/>
            <person name="Simon A."/>
            <person name="Yun M.H."/>
        </authorList>
    </citation>
    <scope>NUCLEOTIDE SEQUENCE</scope>
    <source>
        <strain evidence="19">20211129_DDA</strain>
        <tissue evidence="19">Liver</tissue>
    </source>
</reference>
<accession>A0AAV7Q093</accession>
<dbReference type="Gene3D" id="1.25.40.510">
    <property type="entry name" value="GLE1-like"/>
    <property type="match status" value="1"/>
</dbReference>
<keyword evidence="20" id="KW-1185">Reference proteome</keyword>
<dbReference type="GO" id="GO:0031369">
    <property type="term" value="F:translation initiation factor binding"/>
    <property type="evidence" value="ECO:0007669"/>
    <property type="project" value="TreeGrafter"/>
</dbReference>
<evidence type="ECO:0000256" key="14">
    <source>
        <dbReference type="ARBA" id="ARBA00029983"/>
    </source>
</evidence>
<keyword evidence="7" id="KW-0653">Protein transport</keyword>
<gene>
    <name evidence="19" type="ORF">NDU88_000232</name>
</gene>
<evidence type="ECO:0000256" key="3">
    <source>
        <dbReference type="ARBA" id="ARBA00011056"/>
    </source>
</evidence>
<dbReference type="GO" id="GO:0000822">
    <property type="term" value="F:inositol hexakisphosphate binding"/>
    <property type="evidence" value="ECO:0007669"/>
    <property type="project" value="TreeGrafter"/>
</dbReference>
<evidence type="ECO:0000256" key="12">
    <source>
        <dbReference type="ARBA" id="ARBA00024680"/>
    </source>
</evidence>
<name>A0AAV7Q093_PLEWA</name>
<organism evidence="19 20">
    <name type="scientific">Pleurodeles waltl</name>
    <name type="common">Iberian ribbed newt</name>
    <dbReference type="NCBI Taxonomy" id="8319"/>
    <lineage>
        <taxon>Eukaryota</taxon>
        <taxon>Metazoa</taxon>
        <taxon>Chordata</taxon>
        <taxon>Craniata</taxon>
        <taxon>Vertebrata</taxon>
        <taxon>Euteleostomi</taxon>
        <taxon>Amphibia</taxon>
        <taxon>Batrachia</taxon>
        <taxon>Caudata</taxon>
        <taxon>Salamandroidea</taxon>
        <taxon>Salamandridae</taxon>
        <taxon>Pleurodelinae</taxon>
        <taxon>Pleurodeles</taxon>
    </lineage>
</organism>
<dbReference type="PANTHER" id="PTHR12960">
    <property type="entry name" value="GLE-1-RELATED"/>
    <property type="match status" value="1"/>
</dbReference>
<evidence type="ECO:0000256" key="10">
    <source>
        <dbReference type="ARBA" id="ARBA00023132"/>
    </source>
</evidence>
<keyword evidence="11" id="KW-0539">Nucleus</keyword>
<comment type="caution">
    <text evidence="19">The sequence shown here is derived from an EMBL/GenBank/DDBJ whole genome shotgun (WGS) entry which is preliminary data.</text>
</comment>
<evidence type="ECO:0000256" key="6">
    <source>
        <dbReference type="ARBA" id="ARBA00022816"/>
    </source>
</evidence>